<proteinExistence type="predicted"/>
<dbReference type="OrthoDB" id="2013972at2759"/>
<keyword evidence="1" id="KW-0489">Methyltransferase</keyword>
<dbReference type="PANTHER" id="PTHR43591:SF24">
    <property type="entry name" value="2-METHOXY-6-POLYPRENYL-1,4-BENZOQUINOL METHYLASE, MITOCHONDRIAL"/>
    <property type="match status" value="1"/>
</dbReference>
<dbReference type="GO" id="GO:0008168">
    <property type="term" value="F:methyltransferase activity"/>
    <property type="evidence" value="ECO:0007669"/>
    <property type="project" value="UniProtKB-KW"/>
</dbReference>
<dbReference type="GO" id="GO:0032259">
    <property type="term" value="P:methylation"/>
    <property type="evidence" value="ECO:0007669"/>
    <property type="project" value="UniProtKB-KW"/>
</dbReference>
<dbReference type="InterPro" id="IPR029063">
    <property type="entry name" value="SAM-dependent_MTases_sf"/>
</dbReference>
<dbReference type="Gene3D" id="3.40.50.150">
    <property type="entry name" value="Vaccinia Virus protein VP39"/>
    <property type="match status" value="1"/>
</dbReference>
<accession>A0A3N4INU6</accession>
<dbReference type="CDD" id="cd02440">
    <property type="entry name" value="AdoMet_MTases"/>
    <property type="match status" value="1"/>
</dbReference>
<organism evidence="1 2">
    <name type="scientific">Ascobolus immersus RN42</name>
    <dbReference type="NCBI Taxonomy" id="1160509"/>
    <lineage>
        <taxon>Eukaryota</taxon>
        <taxon>Fungi</taxon>
        <taxon>Dikarya</taxon>
        <taxon>Ascomycota</taxon>
        <taxon>Pezizomycotina</taxon>
        <taxon>Pezizomycetes</taxon>
        <taxon>Pezizales</taxon>
        <taxon>Ascobolaceae</taxon>
        <taxon>Ascobolus</taxon>
    </lineage>
</organism>
<evidence type="ECO:0000313" key="2">
    <source>
        <dbReference type="Proteomes" id="UP000275078"/>
    </source>
</evidence>
<sequence length="339" mass="37344">MTTAALHHPTPLTTDPIEVATDDDDSCYGDSLASSTTSITSSITSYVFSHGRRYPSQRWSSASSLGAILPNDETEQDRLDLIHHLYLLILKGSLYLAPLKPGSVHRALDLGTGTGIWAVDFADLHPEAAVIGTDLSPIQSSWVPPNLQFEVDNFEEEWGFSGRFDYIHGRSLMGSVTDWPKLVGQAYENLNPGGFFELLEIHNTGSYSSDGTYEASACAEYSKALEEAGRISGHRLDLTPALEGYFRDAGFVNVTVKKFVIPCGVWPKDAHYKRIGAIVASQVADAVEGYGLVLLTKVLGWEEDKARDLIRRAAEAYKDRKVHTLNDQYVVYGQKPLEE</sequence>
<dbReference type="AlphaFoldDB" id="A0A3N4INU6"/>
<evidence type="ECO:0000313" key="1">
    <source>
        <dbReference type="EMBL" id="RPA85830.1"/>
    </source>
</evidence>
<dbReference type="Proteomes" id="UP000275078">
    <property type="component" value="Unassembled WGS sequence"/>
</dbReference>
<keyword evidence="1" id="KW-0808">Transferase</keyword>
<reference evidence="1 2" key="1">
    <citation type="journal article" date="2018" name="Nat. Ecol. Evol.">
        <title>Pezizomycetes genomes reveal the molecular basis of ectomycorrhizal truffle lifestyle.</title>
        <authorList>
            <person name="Murat C."/>
            <person name="Payen T."/>
            <person name="Noel B."/>
            <person name="Kuo A."/>
            <person name="Morin E."/>
            <person name="Chen J."/>
            <person name="Kohler A."/>
            <person name="Krizsan K."/>
            <person name="Balestrini R."/>
            <person name="Da Silva C."/>
            <person name="Montanini B."/>
            <person name="Hainaut M."/>
            <person name="Levati E."/>
            <person name="Barry K.W."/>
            <person name="Belfiori B."/>
            <person name="Cichocki N."/>
            <person name="Clum A."/>
            <person name="Dockter R.B."/>
            <person name="Fauchery L."/>
            <person name="Guy J."/>
            <person name="Iotti M."/>
            <person name="Le Tacon F."/>
            <person name="Lindquist E.A."/>
            <person name="Lipzen A."/>
            <person name="Malagnac F."/>
            <person name="Mello A."/>
            <person name="Molinier V."/>
            <person name="Miyauchi S."/>
            <person name="Poulain J."/>
            <person name="Riccioni C."/>
            <person name="Rubini A."/>
            <person name="Sitrit Y."/>
            <person name="Splivallo R."/>
            <person name="Traeger S."/>
            <person name="Wang M."/>
            <person name="Zifcakova L."/>
            <person name="Wipf D."/>
            <person name="Zambonelli A."/>
            <person name="Paolocci F."/>
            <person name="Nowrousian M."/>
            <person name="Ottonello S."/>
            <person name="Baldrian P."/>
            <person name="Spatafora J.W."/>
            <person name="Henrissat B."/>
            <person name="Nagy L.G."/>
            <person name="Aury J.M."/>
            <person name="Wincker P."/>
            <person name="Grigoriev I.V."/>
            <person name="Bonfante P."/>
            <person name="Martin F.M."/>
        </authorList>
    </citation>
    <scope>NUCLEOTIDE SEQUENCE [LARGE SCALE GENOMIC DNA]</scope>
    <source>
        <strain evidence="1 2">RN42</strain>
    </source>
</reference>
<keyword evidence="2" id="KW-1185">Reference proteome</keyword>
<dbReference type="PANTHER" id="PTHR43591">
    <property type="entry name" value="METHYLTRANSFERASE"/>
    <property type="match status" value="1"/>
</dbReference>
<gene>
    <name evidence="1" type="ORF">BJ508DRAFT_368704</name>
</gene>
<protein>
    <submittedName>
        <fullName evidence="1">S-adenosyl-L-methionine-dependent methyltransferase</fullName>
    </submittedName>
</protein>
<dbReference type="SUPFAM" id="SSF53335">
    <property type="entry name" value="S-adenosyl-L-methionine-dependent methyltransferases"/>
    <property type="match status" value="1"/>
</dbReference>
<name>A0A3N4INU6_ASCIM</name>
<dbReference type="STRING" id="1160509.A0A3N4INU6"/>
<dbReference type="EMBL" id="ML119652">
    <property type="protein sequence ID" value="RPA85830.1"/>
    <property type="molecule type" value="Genomic_DNA"/>
</dbReference>
<dbReference type="Pfam" id="PF13489">
    <property type="entry name" value="Methyltransf_23"/>
    <property type="match status" value="1"/>
</dbReference>